<keyword evidence="2" id="KW-1185">Reference proteome</keyword>
<dbReference type="EMBL" id="JAHRIM010042077">
    <property type="protein sequence ID" value="MEQ2267419.1"/>
    <property type="molecule type" value="Genomic_DNA"/>
</dbReference>
<accession>A0ABV0WED6</accession>
<proteinExistence type="predicted"/>
<sequence length="129" mass="14148">MSSNSCFSKVIVDVFPFCVNTHLLQSKALKNYCFSRGAHTDHLSVSDQQLFHLTVLLLSFQHRQDLTWLFCFSNSGAEGLPLCTSVDYFTAIKVKRGSRDLCMIPGLSGSSKAGLSSSITACASWSMTL</sequence>
<dbReference type="Proteomes" id="UP001444071">
    <property type="component" value="Unassembled WGS sequence"/>
</dbReference>
<protein>
    <submittedName>
        <fullName evidence="1">Uncharacterized protein</fullName>
    </submittedName>
</protein>
<name>A0ABV0WED6_9TELE</name>
<organism evidence="1 2">
    <name type="scientific">Xenotaenia resolanae</name>
    <dbReference type="NCBI Taxonomy" id="208358"/>
    <lineage>
        <taxon>Eukaryota</taxon>
        <taxon>Metazoa</taxon>
        <taxon>Chordata</taxon>
        <taxon>Craniata</taxon>
        <taxon>Vertebrata</taxon>
        <taxon>Euteleostomi</taxon>
        <taxon>Actinopterygii</taxon>
        <taxon>Neopterygii</taxon>
        <taxon>Teleostei</taxon>
        <taxon>Neoteleostei</taxon>
        <taxon>Acanthomorphata</taxon>
        <taxon>Ovalentaria</taxon>
        <taxon>Atherinomorphae</taxon>
        <taxon>Cyprinodontiformes</taxon>
        <taxon>Goodeidae</taxon>
        <taxon>Xenotaenia</taxon>
    </lineage>
</organism>
<evidence type="ECO:0000313" key="1">
    <source>
        <dbReference type="EMBL" id="MEQ2267419.1"/>
    </source>
</evidence>
<evidence type="ECO:0000313" key="2">
    <source>
        <dbReference type="Proteomes" id="UP001444071"/>
    </source>
</evidence>
<comment type="caution">
    <text evidence="1">The sequence shown here is derived from an EMBL/GenBank/DDBJ whole genome shotgun (WGS) entry which is preliminary data.</text>
</comment>
<reference evidence="1 2" key="1">
    <citation type="submission" date="2021-06" db="EMBL/GenBank/DDBJ databases">
        <authorList>
            <person name="Palmer J.M."/>
        </authorList>
    </citation>
    <scope>NUCLEOTIDE SEQUENCE [LARGE SCALE GENOMIC DNA]</scope>
    <source>
        <strain evidence="1 2">XR_2019</strain>
        <tissue evidence="1">Muscle</tissue>
    </source>
</reference>
<gene>
    <name evidence="1" type="ORF">XENORESO_005745</name>
</gene>